<dbReference type="CDD" id="cd00018">
    <property type="entry name" value="AP2"/>
    <property type="match status" value="1"/>
</dbReference>
<reference evidence="12" key="2">
    <citation type="journal article" date="2024" name="Plant">
        <title>Genomic evolution and insights into agronomic trait innovations of Sesamum species.</title>
        <authorList>
            <person name="Miao H."/>
            <person name="Wang L."/>
            <person name="Qu L."/>
            <person name="Liu H."/>
            <person name="Sun Y."/>
            <person name="Le M."/>
            <person name="Wang Q."/>
            <person name="Wei S."/>
            <person name="Zheng Y."/>
            <person name="Lin W."/>
            <person name="Duan Y."/>
            <person name="Cao H."/>
            <person name="Xiong S."/>
            <person name="Wang X."/>
            <person name="Wei L."/>
            <person name="Li C."/>
            <person name="Ma Q."/>
            <person name="Ju M."/>
            <person name="Zhao R."/>
            <person name="Li G."/>
            <person name="Mu C."/>
            <person name="Tian Q."/>
            <person name="Mei H."/>
            <person name="Zhang T."/>
            <person name="Gao T."/>
            <person name="Zhang H."/>
        </authorList>
    </citation>
    <scope>NUCLEOTIDE SEQUENCE</scope>
    <source>
        <strain evidence="12">KEN8</strain>
    </source>
</reference>
<feature type="region of interest" description="Disordered" evidence="10">
    <location>
        <begin position="253"/>
        <end position="326"/>
    </location>
</feature>
<comment type="subcellular location">
    <subcellularLocation>
        <location evidence="1">Nucleus</location>
    </subcellularLocation>
</comment>
<evidence type="ECO:0000256" key="9">
    <source>
        <dbReference type="ARBA" id="ARBA00024343"/>
    </source>
</evidence>
<dbReference type="FunFam" id="3.30.730.10:FF:000001">
    <property type="entry name" value="Ethylene-responsive transcription factor 2"/>
    <property type="match status" value="1"/>
</dbReference>
<dbReference type="InterPro" id="IPR001471">
    <property type="entry name" value="AP2/ERF_dom"/>
</dbReference>
<keyword evidence="3" id="KW-0611">Plant defense</keyword>
<evidence type="ECO:0000256" key="4">
    <source>
        <dbReference type="ARBA" id="ARBA00023015"/>
    </source>
</evidence>
<dbReference type="PRINTS" id="PR00367">
    <property type="entry name" value="ETHRSPELEMNT"/>
</dbReference>
<comment type="caution">
    <text evidence="12">The sequence shown here is derived from an EMBL/GenBank/DDBJ whole genome shotgun (WGS) entry which is preliminary data.</text>
</comment>
<evidence type="ECO:0000256" key="2">
    <source>
        <dbReference type="ARBA" id="ARBA00022745"/>
    </source>
</evidence>
<evidence type="ECO:0000256" key="5">
    <source>
        <dbReference type="ARBA" id="ARBA00023125"/>
    </source>
</evidence>
<dbReference type="EMBL" id="JACGWM010000001">
    <property type="protein sequence ID" value="KAL0396588.1"/>
    <property type="molecule type" value="Genomic_DNA"/>
</dbReference>
<keyword evidence="8" id="KW-0539">Nucleus</keyword>
<protein>
    <submittedName>
        <fullName evidence="12">Ethylene-responsive transcription factor RAP2-4</fullName>
    </submittedName>
</protein>
<dbReference type="PANTHER" id="PTHR31657:SF78">
    <property type="entry name" value="ETHYLENE-RESPONSIVE TRANSCRIPTION FACTOR ERF060"/>
    <property type="match status" value="1"/>
</dbReference>
<organism evidence="12">
    <name type="scientific">Sesamum calycinum</name>
    <dbReference type="NCBI Taxonomy" id="2727403"/>
    <lineage>
        <taxon>Eukaryota</taxon>
        <taxon>Viridiplantae</taxon>
        <taxon>Streptophyta</taxon>
        <taxon>Embryophyta</taxon>
        <taxon>Tracheophyta</taxon>
        <taxon>Spermatophyta</taxon>
        <taxon>Magnoliopsida</taxon>
        <taxon>eudicotyledons</taxon>
        <taxon>Gunneridae</taxon>
        <taxon>Pentapetalae</taxon>
        <taxon>asterids</taxon>
        <taxon>lamiids</taxon>
        <taxon>Lamiales</taxon>
        <taxon>Pedaliaceae</taxon>
        <taxon>Sesamum</taxon>
    </lineage>
</organism>
<evidence type="ECO:0000256" key="10">
    <source>
        <dbReference type="SAM" id="MobiDB-lite"/>
    </source>
</evidence>
<sequence>MVLAVSPQIPSEELMQALQPFMKSASPSSSTSLSPSPPSPSSSSSSSSSDYFSFPSSSDQPNMYTGFSSLPSRTQIFSPGFSSFSQLGDEQTVGTIGLNQLTPSQILQIQAQFHLQQQQLQQQQQSYKSSQLQHQGNSYSSFLGPKPVLMKQPGTPSKPGKLYRGVRQRHWGKWVAEIRLPKNRTRLWLGTFDTAEDAALAYDKAAYKLRGEFARLNFPHLRHQLCRDSSDFKPLHSSVDAKLQAICQNLANSQKQGKNSGEEPRSVSNQKHEITKSNVPKIENSSDNSSNDGFKEAVKVEPSISSSASPSPPTRRHGPAQLRQNPTSLSWISPSLRSTNSIISCCQSTLQLRLTGQLYNYVVVAVLDALVFLGI</sequence>
<dbReference type="InterPro" id="IPR016177">
    <property type="entry name" value="DNA-bd_dom_sf"/>
</dbReference>
<accession>A0AAW2SXL9</accession>
<gene>
    <name evidence="12" type="ORF">Scaly_0107200</name>
</gene>
<feature type="compositionally biased region" description="Low complexity" evidence="10">
    <location>
        <begin position="24"/>
        <end position="34"/>
    </location>
</feature>
<comment type="similarity">
    <text evidence="9">Belongs to the AP2/ERF transcription factor family. ERF subfamily.</text>
</comment>
<feature type="compositionally biased region" description="Polar residues" evidence="10">
    <location>
        <begin position="283"/>
        <end position="292"/>
    </location>
</feature>
<evidence type="ECO:0000256" key="6">
    <source>
        <dbReference type="ARBA" id="ARBA00023159"/>
    </source>
</evidence>
<dbReference type="Pfam" id="PF00847">
    <property type="entry name" value="AP2"/>
    <property type="match status" value="1"/>
</dbReference>
<keyword evidence="2" id="KW-0936">Ethylene signaling pathway</keyword>
<evidence type="ECO:0000256" key="7">
    <source>
        <dbReference type="ARBA" id="ARBA00023163"/>
    </source>
</evidence>
<feature type="compositionally biased region" description="Low complexity" evidence="10">
    <location>
        <begin position="41"/>
        <end position="55"/>
    </location>
</feature>
<feature type="compositionally biased region" description="Basic and acidic residues" evidence="10">
    <location>
        <begin position="260"/>
        <end position="275"/>
    </location>
</feature>
<dbReference type="GO" id="GO:0000976">
    <property type="term" value="F:transcription cis-regulatory region binding"/>
    <property type="evidence" value="ECO:0007669"/>
    <property type="project" value="UniProtKB-ARBA"/>
</dbReference>
<keyword evidence="5" id="KW-0238">DNA-binding</keyword>
<evidence type="ECO:0000256" key="1">
    <source>
        <dbReference type="ARBA" id="ARBA00004123"/>
    </source>
</evidence>
<dbReference type="SMART" id="SM00380">
    <property type="entry name" value="AP2"/>
    <property type="match status" value="1"/>
</dbReference>
<dbReference type="InterPro" id="IPR051758">
    <property type="entry name" value="ERF/AP2-like"/>
</dbReference>
<dbReference type="GO" id="GO:0009873">
    <property type="term" value="P:ethylene-activated signaling pathway"/>
    <property type="evidence" value="ECO:0007669"/>
    <property type="project" value="UniProtKB-KW"/>
</dbReference>
<evidence type="ECO:0000259" key="11">
    <source>
        <dbReference type="PROSITE" id="PS51032"/>
    </source>
</evidence>
<name>A0AAW2SXL9_9LAMI</name>
<dbReference type="AlphaFoldDB" id="A0AAW2SXL9"/>
<dbReference type="PROSITE" id="PS51032">
    <property type="entry name" value="AP2_ERF"/>
    <property type="match status" value="1"/>
</dbReference>
<dbReference type="Gene3D" id="3.30.730.10">
    <property type="entry name" value="AP2/ERF domain"/>
    <property type="match status" value="1"/>
</dbReference>
<proteinExistence type="inferred from homology"/>
<keyword evidence="6" id="KW-0010">Activator</keyword>
<reference evidence="12" key="1">
    <citation type="submission" date="2020-06" db="EMBL/GenBank/DDBJ databases">
        <authorList>
            <person name="Li T."/>
            <person name="Hu X."/>
            <person name="Zhang T."/>
            <person name="Song X."/>
            <person name="Zhang H."/>
            <person name="Dai N."/>
            <person name="Sheng W."/>
            <person name="Hou X."/>
            <person name="Wei L."/>
        </authorList>
    </citation>
    <scope>NUCLEOTIDE SEQUENCE</scope>
    <source>
        <strain evidence="12">KEN8</strain>
        <tissue evidence="12">Leaf</tissue>
    </source>
</reference>
<dbReference type="SUPFAM" id="SSF54171">
    <property type="entry name" value="DNA-binding domain"/>
    <property type="match status" value="1"/>
</dbReference>
<evidence type="ECO:0000256" key="8">
    <source>
        <dbReference type="ARBA" id="ARBA00023242"/>
    </source>
</evidence>
<feature type="domain" description="AP2/ERF" evidence="11">
    <location>
        <begin position="162"/>
        <end position="219"/>
    </location>
</feature>
<dbReference type="GO" id="GO:0003700">
    <property type="term" value="F:DNA-binding transcription factor activity"/>
    <property type="evidence" value="ECO:0007669"/>
    <property type="project" value="InterPro"/>
</dbReference>
<dbReference type="PANTHER" id="PTHR31657">
    <property type="entry name" value="ETHYLENE-RESPONSIVE TRANSCRIPTION FACTOR ERF061"/>
    <property type="match status" value="1"/>
</dbReference>
<feature type="region of interest" description="Disordered" evidence="10">
    <location>
        <begin position="17"/>
        <end position="55"/>
    </location>
</feature>
<keyword evidence="4" id="KW-0805">Transcription regulation</keyword>
<keyword evidence="7" id="KW-0804">Transcription</keyword>
<dbReference type="GO" id="GO:0005634">
    <property type="term" value="C:nucleus"/>
    <property type="evidence" value="ECO:0007669"/>
    <property type="project" value="UniProtKB-SubCell"/>
</dbReference>
<dbReference type="GO" id="GO:0006952">
    <property type="term" value="P:defense response"/>
    <property type="evidence" value="ECO:0007669"/>
    <property type="project" value="UniProtKB-KW"/>
</dbReference>
<evidence type="ECO:0000313" key="12">
    <source>
        <dbReference type="EMBL" id="KAL0396588.1"/>
    </source>
</evidence>
<evidence type="ECO:0000256" key="3">
    <source>
        <dbReference type="ARBA" id="ARBA00022821"/>
    </source>
</evidence>
<dbReference type="InterPro" id="IPR036955">
    <property type="entry name" value="AP2/ERF_dom_sf"/>
</dbReference>